<organism evidence="1 2">
    <name type="scientific">Enterocloster citroniae</name>
    <dbReference type="NCBI Taxonomy" id="358743"/>
    <lineage>
        <taxon>Bacteria</taxon>
        <taxon>Bacillati</taxon>
        <taxon>Bacillota</taxon>
        <taxon>Clostridia</taxon>
        <taxon>Lachnospirales</taxon>
        <taxon>Lachnospiraceae</taxon>
        <taxon>Enterocloster</taxon>
    </lineage>
</organism>
<dbReference type="Proteomes" id="UP000708338">
    <property type="component" value="Unassembled WGS sequence"/>
</dbReference>
<dbReference type="InterPro" id="IPR014710">
    <property type="entry name" value="RmlC-like_jellyroll"/>
</dbReference>
<dbReference type="EMBL" id="WQPS01000044">
    <property type="protein sequence ID" value="MBT9812368.1"/>
    <property type="molecule type" value="Genomic_DNA"/>
</dbReference>
<dbReference type="AlphaFoldDB" id="A0AA41K7T1"/>
<comment type="caution">
    <text evidence="1">The sequence shown here is derived from an EMBL/GenBank/DDBJ whole genome shotgun (WGS) entry which is preliminary data.</text>
</comment>
<accession>A0AA41K7T1</accession>
<proteinExistence type="predicted"/>
<protein>
    <submittedName>
        <fullName evidence="1">Uncharacterized protein</fullName>
    </submittedName>
</protein>
<dbReference type="InterPro" id="IPR011051">
    <property type="entry name" value="RmlC_Cupin_sf"/>
</dbReference>
<gene>
    <name evidence="1" type="ORF">GPL26_22370</name>
</gene>
<evidence type="ECO:0000313" key="1">
    <source>
        <dbReference type="EMBL" id="MBT9812368.1"/>
    </source>
</evidence>
<sequence>MKKEDIMEETLEINHGNRSSKLMLEHEIPGAAVYHHVMMEGDSVTFMADGTYIRVLFLCSGSVDFVVDGEVWSYSEKSFIALKPEQSIKVLVKKHSNLLEIRWDMNTEDKVEIGSGCTVYPVTGRYEDALQYRDPFKSEKTISRALLPQRTIPRFAMGSVETYGDDLIGQHAHPLLDQFFFSFPENDMDLLIDDIVYPMKGNSLVHIPLGSDHGVSVKGKQTAHYIWIDFIQDPEKANQYLDEVHKPTGSMRRFSK</sequence>
<dbReference type="RefSeq" id="WP_117451632.1">
    <property type="nucleotide sequence ID" value="NZ_CABJDD010000012.1"/>
</dbReference>
<dbReference type="Gene3D" id="2.60.120.10">
    <property type="entry name" value="Jelly Rolls"/>
    <property type="match status" value="1"/>
</dbReference>
<reference evidence="1" key="1">
    <citation type="journal article" date="2021" name="Gut Microbes">
        <title>A synthetic consortium of 100 gut commensals modulates the composition and function in a colon model of the microbiome of elderly subjects.</title>
        <authorList>
            <person name="Perez M."/>
            <person name="Ntemiri A."/>
            <person name="Tan H."/>
            <person name="Harris H.M.B."/>
            <person name="Roager H.M."/>
            <person name="Ribiere C."/>
            <person name="O'Toole P.W."/>
        </authorList>
    </citation>
    <scope>NUCLEOTIDE SEQUENCE</scope>
    <source>
        <strain evidence="1">MCC335</strain>
    </source>
</reference>
<name>A0AA41K7T1_9FIRM</name>
<evidence type="ECO:0000313" key="2">
    <source>
        <dbReference type="Proteomes" id="UP000708338"/>
    </source>
</evidence>
<dbReference type="SUPFAM" id="SSF51182">
    <property type="entry name" value="RmlC-like cupins"/>
    <property type="match status" value="1"/>
</dbReference>